<dbReference type="SUPFAM" id="SSF46934">
    <property type="entry name" value="UBA-like"/>
    <property type="match status" value="1"/>
</dbReference>
<reference evidence="3 4" key="1">
    <citation type="journal article" date="2024" name="Nat. Commun.">
        <title>Phylogenomics reveals the evolutionary origins of lichenization in chlorophyte algae.</title>
        <authorList>
            <person name="Puginier C."/>
            <person name="Libourel C."/>
            <person name="Otte J."/>
            <person name="Skaloud P."/>
            <person name="Haon M."/>
            <person name="Grisel S."/>
            <person name="Petersen M."/>
            <person name="Berrin J.G."/>
            <person name="Delaux P.M."/>
            <person name="Dal Grande F."/>
            <person name="Keller J."/>
        </authorList>
    </citation>
    <scope>NUCLEOTIDE SEQUENCE [LARGE SCALE GENOMIC DNA]</scope>
    <source>
        <strain evidence="3 4">SAG 2523</strain>
    </source>
</reference>
<feature type="compositionally biased region" description="Acidic residues" evidence="1">
    <location>
        <begin position="285"/>
        <end position="294"/>
    </location>
</feature>
<name>A0AAW1STM2_9CHLO</name>
<feature type="region of interest" description="Disordered" evidence="1">
    <location>
        <begin position="1"/>
        <end position="22"/>
    </location>
</feature>
<feature type="region of interest" description="Disordered" evidence="1">
    <location>
        <begin position="384"/>
        <end position="466"/>
    </location>
</feature>
<proteinExistence type="predicted"/>
<dbReference type="InterPro" id="IPR009060">
    <property type="entry name" value="UBA-like_sf"/>
</dbReference>
<evidence type="ECO:0000313" key="3">
    <source>
        <dbReference type="EMBL" id="KAK9859367.1"/>
    </source>
</evidence>
<dbReference type="CDD" id="cd14364">
    <property type="entry name" value="CUE_ASCC2"/>
    <property type="match status" value="1"/>
</dbReference>
<feature type="compositionally biased region" description="Low complexity" evidence="1">
    <location>
        <begin position="201"/>
        <end position="220"/>
    </location>
</feature>
<dbReference type="GO" id="GO:0043130">
    <property type="term" value="F:ubiquitin binding"/>
    <property type="evidence" value="ECO:0007669"/>
    <property type="project" value="InterPro"/>
</dbReference>
<evidence type="ECO:0000259" key="2">
    <source>
        <dbReference type="PROSITE" id="PS51140"/>
    </source>
</evidence>
<dbReference type="InterPro" id="IPR041800">
    <property type="entry name" value="ASCC2_CUE"/>
</dbReference>
<feature type="compositionally biased region" description="Low complexity" evidence="1">
    <location>
        <begin position="403"/>
        <end position="416"/>
    </location>
</feature>
<gene>
    <name evidence="3" type="ORF">WJX84_005615</name>
</gene>
<dbReference type="SMART" id="SM00546">
    <property type="entry name" value="CUE"/>
    <property type="match status" value="1"/>
</dbReference>
<dbReference type="PANTHER" id="PTHR21494">
    <property type="entry name" value="ACTIVATING SIGNAL COINTEGRATOR 1 COMPLEX SUBUNIT 2 ASC-1 COMPLEX SUBUNIT P100"/>
    <property type="match status" value="1"/>
</dbReference>
<dbReference type="PANTHER" id="PTHR21494:SF0">
    <property type="entry name" value="ACTIVATING SIGNAL COINTEGRATOR 1 COMPLEX SUBUNIT 2"/>
    <property type="match status" value="1"/>
</dbReference>
<feature type="region of interest" description="Disordered" evidence="1">
    <location>
        <begin position="271"/>
        <end position="344"/>
    </location>
</feature>
<sequence>MAAAVAGAPSDEQPVGGATQEAPPGLLRAAAARCGLASDILASLQQGAIQLDEIQQDYLYALLGTTSAAARHDETQAMSSAASTSQGPPPPGDMEMAALISQIGDVLPEYGAGFLTACLEHYAYDVEQVINSLLEGALPAPLQGLDKQAARLPHSLQQPSSAANQWPAAQSTRGKAVPRGPDIEGPAKLPDMTWGRSNLDSAAAWQATGTGSSSAAAGNSLPTRGNAPGPAPAKRAHKAVARLLEAPNAERDAARLQASAAQWEYDDEYDDSFDDLATHGNEGIADAEGEDDEAAMSGRRRMGQPSAGRQGMAPGPQGRSGGRQSQQPQAGPGPGRGRRDAGRSKLWVLDGRVYNYRKEGAVEVSGQGEADQVLAAAQEATHHIHGLGPGGNRAAPPPQEGDAPSSSAEPTSTPRPGNNADKRRTPRPFGVNTTNGKRTISMRRLHSPDQRYPDCRSRSPGPSNLRHSSVMLFLGRSGPRCPQACYHNIAATPTDPGVQEVAGWVNQIDCSGLQPVGCAPQPLTDANGNYTYDAYAETCIGLECAVPQPQTSNYTYTPPNGTTVQVDAWFCPAAYLGYPAQLAANTGLPPGKVEDNFAACQFNNVDFALLLNNCRDIQLWTCDDCRLSYKRWLCATLFPKCAGSAPQQGRILTCRDVCFDTVRKCPAELLLDCPDSDPRDYEDQTGELPCNYPGNGRYFNETFLPYQQS</sequence>
<accession>A0AAW1STM2</accession>
<organism evidence="3 4">
    <name type="scientific">Apatococcus fuscideae</name>
    <dbReference type="NCBI Taxonomy" id="2026836"/>
    <lineage>
        <taxon>Eukaryota</taxon>
        <taxon>Viridiplantae</taxon>
        <taxon>Chlorophyta</taxon>
        <taxon>core chlorophytes</taxon>
        <taxon>Trebouxiophyceae</taxon>
        <taxon>Chlorellales</taxon>
        <taxon>Chlorellaceae</taxon>
        <taxon>Apatococcus</taxon>
    </lineage>
</organism>
<evidence type="ECO:0000313" key="4">
    <source>
        <dbReference type="Proteomes" id="UP001485043"/>
    </source>
</evidence>
<dbReference type="PROSITE" id="PS51140">
    <property type="entry name" value="CUE"/>
    <property type="match status" value="1"/>
</dbReference>
<feature type="region of interest" description="Disordered" evidence="1">
    <location>
        <begin position="154"/>
        <end position="237"/>
    </location>
</feature>
<dbReference type="Pfam" id="PF02845">
    <property type="entry name" value="CUE"/>
    <property type="match status" value="1"/>
</dbReference>
<dbReference type="AlphaFoldDB" id="A0AAW1STM2"/>
<dbReference type="Proteomes" id="UP001485043">
    <property type="component" value="Unassembled WGS sequence"/>
</dbReference>
<feature type="domain" description="CUE" evidence="2">
    <location>
        <begin position="95"/>
        <end position="138"/>
    </location>
</feature>
<protein>
    <recommendedName>
        <fullName evidence="2">CUE domain-containing protein</fullName>
    </recommendedName>
</protein>
<comment type="caution">
    <text evidence="3">The sequence shown here is derived from an EMBL/GenBank/DDBJ whole genome shotgun (WGS) entry which is preliminary data.</text>
</comment>
<dbReference type="InterPro" id="IPR052586">
    <property type="entry name" value="ASCC2"/>
</dbReference>
<dbReference type="EMBL" id="JALJOV010000880">
    <property type="protein sequence ID" value="KAK9859367.1"/>
    <property type="molecule type" value="Genomic_DNA"/>
</dbReference>
<dbReference type="Gene3D" id="1.10.8.10">
    <property type="entry name" value="DNA helicase RuvA subunit, C-terminal domain"/>
    <property type="match status" value="1"/>
</dbReference>
<keyword evidence="4" id="KW-1185">Reference proteome</keyword>
<feature type="compositionally biased region" description="Low complexity" evidence="1">
    <location>
        <begin position="313"/>
        <end position="330"/>
    </location>
</feature>
<evidence type="ECO:0000256" key="1">
    <source>
        <dbReference type="SAM" id="MobiDB-lite"/>
    </source>
</evidence>
<dbReference type="InterPro" id="IPR003892">
    <property type="entry name" value="CUE"/>
</dbReference>
<feature type="compositionally biased region" description="Polar residues" evidence="1">
    <location>
        <begin position="155"/>
        <end position="173"/>
    </location>
</feature>
<feature type="compositionally biased region" description="Basic and acidic residues" evidence="1">
    <location>
        <begin position="446"/>
        <end position="457"/>
    </location>
</feature>